<keyword evidence="2" id="KW-0732">Signal</keyword>
<accession>A0A1E4TP17</accession>
<gene>
    <name evidence="3" type="ORF">PACTADRAFT_18941</name>
</gene>
<feature type="compositionally biased region" description="Basic and acidic residues" evidence="1">
    <location>
        <begin position="234"/>
        <end position="252"/>
    </location>
</feature>
<evidence type="ECO:0000313" key="4">
    <source>
        <dbReference type="Proteomes" id="UP000094236"/>
    </source>
</evidence>
<keyword evidence="4" id="KW-1185">Reference proteome</keyword>
<feature type="compositionally biased region" description="Acidic residues" evidence="1">
    <location>
        <begin position="253"/>
        <end position="262"/>
    </location>
</feature>
<feature type="compositionally biased region" description="Acidic residues" evidence="1">
    <location>
        <begin position="182"/>
        <end position="203"/>
    </location>
</feature>
<feature type="chain" id="PRO_5009163278" evidence="2">
    <location>
        <begin position="30"/>
        <end position="365"/>
    </location>
</feature>
<protein>
    <submittedName>
        <fullName evidence="3">Uncharacterized protein</fullName>
    </submittedName>
</protein>
<sequence>MVQSKFMSNCGSMILFALSLYSTTGSASAIPAARLREPGLPSVNNQNVYLGSKYNSNNGGYTPHITGSGSDNANSKIFRTQIVENYVDKAPAPAAAALAEALKKKREFDHSNDADYKPSSYDADFFEQNLVVPETTEYGNQENFDEDQESNNDFSHYLTTPDNVIVPLSYEGSEEAFLESEFEANENEDDEGLQTESFEDDEFSPYNSNEESEEDDDISESSVDSSELVQAEGIIDKVKNLIGNDKDKTTNKEEDEEEEENEVPTMRNSDSKASQTRGGYLRENDGNEAVSLAKEEKANKSPKIKSKVVPSTKTQKGDAAKTEFTYRESDIYLDSNCDISAANSVKVNNVFLAASMGFLGMIFAL</sequence>
<reference evidence="4" key="1">
    <citation type="submission" date="2016-05" db="EMBL/GenBank/DDBJ databases">
        <title>Comparative genomics of biotechnologically important yeasts.</title>
        <authorList>
            <consortium name="DOE Joint Genome Institute"/>
            <person name="Riley R."/>
            <person name="Haridas S."/>
            <person name="Wolfe K.H."/>
            <person name="Lopes M.R."/>
            <person name="Hittinger C.T."/>
            <person name="Goker M."/>
            <person name="Salamov A."/>
            <person name="Wisecaver J."/>
            <person name="Long T.M."/>
            <person name="Aerts A.L."/>
            <person name="Barry K."/>
            <person name="Choi C."/>
            <person name="Clum A."/>
            <person name="Coughlan A.Y."/>
            <person name="Deshpande S."/>
            <person name="Douglass A.P."/>
            <person name="Hanson S.J."/>
            <person name="Klenk H.-P."/>
            <person name="Labutti K."/>
            <person name="Lapidus A."/>
            <person name="Lindquist E."/>
            <person name="Lipzen A."/>
            <person name="Meier-Kolthoff J.P."/>
            <person name="Ohm R.A."/>
            <person name="Otillar R.P."/>
            <person name="Pangilinan J."/>
            <person name="Peng Y."/>
            <person name="Rokas A."/>
            <person name="Rosa C.A."/>
            <person name="Scheuner C."/>
            <person name="Sibirny A.A."/>
            <person name="Slot J.C."/>
            <person name="Stielow J.B."/>
            <person name="Sun H."/>
            <person name="Kurtzman C.P."/>
            <person name="Blackwell M."/>
            <person name="Grigoriev I.V."/>
            <person name="Jeffries T.W."/>
        </authorList>
    </citation>
    <scope>NUCLEOTIDE SEQUENCE [LARGE SCALE GENOMIC DNA]</scope>
    <source>
        <strain evidence="4">NRRL Y-2460</strain>
    </source>
</reference>
<proteinExistence type="predicted"/>
<organism evidence="3 4">
    <name type="scientific">Pachysolen tannophilus NRRL Y-2460</name>
    <dbReference type="NCBI Taxonomy" id="669874"/>
    <lineage>
        <taxon>Eukaryota</taxon>
        <taxon>Fungi</taxon>
        <taxon>Dikarya</taxon>
        <taxon>Ascomycota</taxon>
        <taxon>Saccharomycotina</taxon>
        <taxon>Pichiomycetes</taxon>
        <taxon>Pachysolenaceae</taxon>
        <taxon>Pachysolen</taxon>
    </lineage>
</organism>
<dbReference type="Proteomes" id="UP000094236">
    <property type="component" value="Unassembled WGS sequence"/>
</dbReference>
<dbReference type="EMBL" id="KV454018">
    <property type="protein sequence ID" value="ODV93462.1"/>
    <property type="molecule type" value="Genomic_DNA"/>
</dbReference>
<evidence type="ECO:0000256" key="2">
    <source>
        <dbReference type="SAM" id="SignalP"/>
    </source>
</evidence>
<evidence type="ECO:0000256" key="1">
    <source>
        <dbReference type="SAM" id="MobiDB-lite"/>
    </source>
</evidence>
<evidence type="ECO:0000313" key="3">
    <source>
        <dbReference type="EMBL" id="ODV93462.1"/>
    </source>
</evidence>
<name>A0A1E4TP17_PACTA</name>
<feature type="compositionally biased region" description="Acidic residues" evidence="1">
    <location>
        <begin position="210"/>
        <end position="219"/>
    </location>
</feature>
<feature type="region of interest" description="Disordered" evidence="1">
    <location>
        <begin position="182"/>
        <end position="320"/>
    </location>
</feature>
<dbReference type="AlphaFoldDB" id="A0A1E4TP17"/>
<feature type="compositionally biased region" description="Polar residues" evidence="1">
    <location>
        <begin position="266"/>
        <end position="277"/>
    </location>
</feature>
<feature type="signal peptide" evidence="2">
    <location>
        <begin position="1"/>
        <end position="29"/>
    </location>
</feature>